<dbReference type="PROSITE" id="PS50975">
    <property type="entry name" value="ATP_GRASP"/>
    <property type="match status" value="1"/>
</dbReference>
<dbReference type="Proteomes" id="UP000324106">
    <property type="component" value="Chromosome"/>
</dbReference>
<evidence type="ECO:0000256" key="4">
    <source>
        <dbReference type="PROSITE-ProRule" id="PRU00409"/>
    </source>
</evidence>
<keyword evidence="3 4" id="KW-0067">ATP-binding</keyword>
<dbReference type="Gene3D" id="3.30.470.20">
    <property type="entry name" value="ATP-grasp fold, B domain"/>
    <property type="match status" value="1"/>
</dbReference>
<evidence type="ECO:0000313" key="7">
    <source>
        <dbReference type="Proteomes" id="UP000324106"/>
    </source>
</evidence>
<dbReference type="RefSeq" id="WP_150270114.1">
    <property type="nucleotide sequence ID" value="NZ_CP029194.1"/>
</dbReference>
<proteinExistence type="predicted"/>
<dbReference type="AlphaFoldDB" id="A0A5P2AZ16"/>
<protein>
    <submittedName>
        <fullName evidence="6">Carboxylate--amine ligase</fullName>
    </submittedName>
</protein>
<gene>
    <name evidence="6" type="ORF">DEJ46_25990</name>
</gene>
<dbReference type="GO" id="GO:0005524">
    <property type="term" value="F:ATP binding"/>
    <property type="evidence" value="ECO:0007669"/>
    <property type="project" value="UniProtKB-UniRule"/>
</dbReference>
<keyword evidence="1 6" id="KW-0436">Ligase</keyword>
<organism evidence="6 7">
    <name type="scientific">Streptomyces venezuelae</name>
    <dbReference type="NCBI Taxonomy" id="54571"/>
    <lineage>
        <taxon>Bacteria</taxon>
        <taxon>Bacillati</taxon>
        <taxon>Actinomycetota</taxon>
        <taxon>Actinomycetes</taxon>
        <taxon>Kitasatosporales</taxon>
        <taxon>Streptomycetaceae</taxon>
        <taxon>Streptomyces</taxon>
    </lineage>
</organism>
<dbReference type="Gene3D" id="3.40.50.20">
    <property type="match status" value="1"/>
</dbReference>
<dbReference type="InterPro" id="IPR052032">
    <property type="entry name" value="ATP-dep_AA_Ligase"/>
</dbReference>
<dbReference type="GO" id="GO:0046872">
    <property type="term" value="F:metal ion binding"/>
    <property type="evidence" value="ECO:0007669"/>
    <property type="project" value="InterPro"/>
</dbReference>
<dbReference type="PANTHER" id="PTHR43585">
    <property type="entry name" value="FUMIPYRROLE BIOSYNTHESIS PROTEIN C"/>
    <property type="match status" value="1"/>
</dbReference>
<dbReference type="InterPro" id="IPR041472">
    <property type="entry name" value="BL00235/CARNS1_N"/>
</dbReference>
<dbReference type="Pfam" id="PF13535">
    <property type="entry name" value="ATP-grasp_4"/>
    <property type="match status" value="1"/>
</dbReference>
<sequence>MKLLAIEAVQYRTYFQARYRQVVDLGVDVHVLNGIGTEDFWPADRYRVAGSKHVDDIVAAAREWHAEEDFDGVFTFSEFGVMAVAHVAEALGLPTIGVEAARTSRNKFLMRQAHEEHKAPHPRFRYVSTVDEAAAAAEEFGYPVILKPTLGAASSFVFRLDDAAELRERFATAAQGITEAALFQLEADGMDVGPSGLLIESFLDGDEYLIEAVAWDGEVHLGSVVDRVTVEGATFDDDVHHAPTSLSGPRLARVHQAVTAAAHAQGLRQVAMHAEVRFHGDEPYILEIAARPGGGGLDHMARLSAGFCPIRATADVAAGQRPDVDGYTPTETHTAAMCLISGPGEIRSISVPAEVEESDRLFFFNVTAKPGDLIKRPPEGNSILGFLGATGTSLEDAMNTATELANKIEVSLS</sequence>
<evidence type="ECO:0000256" key="3">
    <source>
        <dbReference type="ARBA" id="ARBA00022840"/>
    </source>
</evidence>
<dbReference type="PANTHER" id="PTHR43585:SF2">
    <property type="entry name" value="ATP-GRASP ENZYME FSQD"/>
    <property type="match status" value="1"/>
</dbReference>
<evidence type="ECO:0000313" key="6">
    <source>
        <dbReference type="EMBL" id="QES22131.1"/>
    </source>
</evidence>
<dbReference type="GO" id="GO:0016874">
    <property type="term" value="F:ligase activity"/>
    <property type="evidence" value="ECO:0007669"/>
    <property type="project" value="UniProtKB-KW"/>
</dbReference>
<dbReference type="Pfam" id="PF18603">
    <property type="entry name" value="LAL_C2"/>
    <property type="match status" value="1"/>
</dbReference>
<dbReference type="InterPro" id="IPR040570">
    <property type="entry name" value="LAL_C2"/>
</dbReference>
<reference evidence="6 7" key="1">
    <citation type="submission" date="2018-05" db="EMBL/GenBank/DDBJ databases">
        <title>Streptomyces venezuelae.</title>
        <authorList>
            <person name="Kim W."/>
            <person name="Lee N."/>
            <person name="Cho B.-K."/>
        </authorList>
    </citation>
    <scope>NUCLEOTIDE SEQUENCE [LARGE SCALE GENOMIC DNA]</scope>
    <source>
        <strain evidence="6 7">ATCC 15068</strain>
    </source>
</reference>
<accession>A0A5P2AZ16</accession>
<dbReference type="OrthoDB" id="24041at2"/>
<dbReference type="EMBL" id="CP029194">
    <property type="protein sequence ID" value="QES22131.1"/>
    <property type="molecule type" value="Genomic_DNA"/>
</dbReference>
<dbReference type="SUPFAM" id="SSF56059">
    <property type="entry name" value="Glutathione synthetase ATP-binding domain-like"/>
    <property type="match status" value="1"/>
</dbReference>
<feature type="domain" description="ATP-grasp" evidence="5">
    <location>
        <begin position="111"/>
        <end position="318"/>
    </location>
</feature>
<evidence type="ECO:0000256" key="2">
    <source>
        <dbReference type="ARBA" id="ARBA00022741"/>
    </source>
</evidence>
<dbReference type="Pfam" id="PF18130">
    <property type="entry name" value="ATPgrasp_N"/>
    <property type="match status" value="1"/>
</dbReference>
<evidence type="ECO:0000259" key="5">
    <source>
        <dbReference type="PROSITE" id="PS50975"/>
    </source>
</evidence>
<name>A0A5P2AZ16_STRVZ</name>
<dbReference type="InterPro" id="IPR011761">
    <property type="entry name" value="ATP-grasp"/>
</dbReference>
<keyword evidence="2 4" id="KW-0547">Nucleotide-binding</keyword>
<evidence type="ECO:0000256" key="1">
    <source>
        <dbReference type="ARBA" id="ARBA00022598"/>
    </source>
</evidence>